<keyword evidence="4 6" id="KW-1133">Transmembrane helix</keyword>
<feature type="transmembrane region" description="Helical" evidence="6">
    <location>
        <begin position="447"/>
        <end position="466"/>
    </location>
</feature>
<evidence type="ECO:0000256" key="4">
    <source>
        <dbReference type="ARBA" id="ARBA00022989"/>
    </source>
</evidence>
<dbReference type="KEGG" id="cthd:CDO33_18340"/>
<feature type="transmembrane region" description="Helical" evidence="6">
    <location>
        <begin position="362"/>
        <end position="382"/>
    </location>
</feature>
<keyword evidence="8" id="KW-1185">Reference proteome</keyword>
<dbReference type="PANTHER" id="PTHR30250:SF24">
    <property type="entry name" value="STAGE V SPORULATION PROTEIN B"/>
    <property type="match status" value="1"/>
</dbReference>
<protein>
    <submittedName>
        <fullName evidence="7">Stage V sporulation protein B</fullName>
    </submittedName>
</protein>
<sequence length="522" mass="57294">MAKKSFISGALILMVAGFVVRIIGFIYRIYLSNLVGAEGMGVYELIFPVYSLIVLTLTSGISVAVSKMVAEEAAKNRPVNLRKITWAATIMVMAAGIAVSLFIYFFADFIANGILKDGRTYSSLLVLVPSIPFIAAASAVKGYFYGVQEVTPTAVSQVVEQAAKIALVMGLAAYFVDAGLEYACALATAGMAAGEIANLLVLWLVYHFRKKKIDKYASGAGTMRKRVIIRSMLAIAVPVSFNRFVTSVMAATEQILIPRRLLAGGLDYQSSIEEFGKLSGMAMPLILFPSLVTTSLATTLVPAISEAISLKDYRSVNYRISKSIQLTFMLGFIFTALFFTFPDHIGNLLYRRENVGPMLRDLAFVCIFIYLQQTMLGILNGLGKQGLSLRNSIIGSVIRIGFVYFVVPSYGIQGYIIGAAASALVVCILNMIIIIKTTGMMMDFRNWIIKPGFVGLLMFLSGKYIYHFFEMFHLGYPLTVISTVFGYVLAALALMFAFGALDKDELVRLLGRRSKRRTLKTR</sequence>
<feature type="transmembrane region" description="Helical" evidence="6">
    <location>
        <begin position="127"/>
        <end position="146"/>
    </location>
</feature>
<comment type="caution">
    <text evidence="7">The sequence shown here is derived from an EMBL/GenBank/DDBJ whole genome shotgun (WGS) entry which is preliminary data.</text>
</comment>
<comment type="subcellular location">
    <subcellularLocation>
        <location evidence="1">Cell membrane</location>
        <topology evidence="1">Multi-pass membrane protein</topology>
    </subcellularLocation>
</comment>
<dbReference type="EMBL" id="NIOJ01000021">
    <property type="protein sequence ID" value="PNT99083.1"/>
    <property type="molecule type" value="Genomic_DNA"/>
</dbReference>
<dbReference type="InterPro" id="IPR014249">
    <property type="entry name" value="Spore_V_B"/>
</dbReference>
<keyword evidence="2" id="KW-1003">Cell membrane</keyword>
<feature type="transmembrane region" description="Helical" evidence="6">
    <location>
        <begin position="86"/>
        <end position="107"/>
    </location>
</feature>
<keyword evidence="3 6" id="KW-0812">Transmembrane</keyword>
<dbReference type="PIRSF" id="PIRSF038958">
    <property type="entry name" value="PG_synth_SpoVB"/>
    <property type="match status" value="1"/>
</dbReference>
<feature type="transmembrane region" description="Helical" evidence="6">
    <location>
        <begin position="281"/>
        <end position="304"/>
    </location>
</feature>
<evidence type="ECO:0000256" key="2">
    <source>
        <dbReference type="ARBA" id="ARBA00022475"/>
    </source>
</evidence>
<feature type="transmembrane region" description="Helical" evidence="6">
    <location>
        <begin position="182"/>
        <end position="206"/>
    </location>
</feature>
<feature type="transmembrane region" description="Helical" evidence="6">
    <location>
        <begin position="324"/>
        <end position="342"/>
    </location>
</feature>
<dbReference type="InterPro" id="IPR050833">
    <property type="entry name" value="Poly_Biosynth_Transport"/>
</dbReference>
<feature type="transmembrane region" description="Helical" evidence="6">
    <location>
        <begin position="413"/>
        <end position="435"/>
    </location>
</feature>
<feature type="transmembrane region" description="Helical" evidence="6">
    <location>
        <begin position="227"/>
        <end position="245"/>
    </location>
</feature>
<feature type="transmembrane region" description="Helical" evidence="6">
    <location>
        <begin position="158"/>
        <end position="176"/>
    </location>
</feature>
<name>A0A2K2FJX8_9CLOT</name>
<feature type="transmembrane region" description="Helical" evidence="6">
    <location>
        <begin position="478"/>
        <end position="501"/>
    </location>
</feature>
<feature type="transmembrane region" description="Helical" evidence="6">
    <location>
        <begin position="389"/>
        <end position="407"/>
    </location>
</feature>
<feature type="transmembrane region" description="Helical" evidence="6">
    <location>
        <begin position="42"/>
        <end position="65"/>
    </location>
</feature>
<evidence type="ECO:0000256" key="5">
    <source>
        <dbReference type="ARBA" id="ARBA00023136"/>
    </source>
</evidence>
<organism evidence="7 8">
    <name type="scientific">Clostridium thermosuccinogenes</name>
    <dbReference type="NCBI Taxonomy" id="84032"/>
    <lineage>
        <taxon>Bacteria</taxon>
        <taxon>Bacillati</taxon>
        <taxon>Bacillota</taxon>
        <taxon>Clostridia</taxon>
        <taxon>Eubacteriales</taxon>
        <taxon>Clostridiaceae</taxon>
        <taxon>Clostridium</taxon>
    </lineage>
</organism>
<evidence type="ECO:0000313" key="7">
    <source>
        <dbReference type="EMBL" id="PNT99083.1"/>
    </source>
</evidence>
<dbReference type="OrthoDB" id="9775950at2"/>
<accession>A0A2K2FJX8</accession>
<proteinExistence type="predicted"/>
<keyword evidence="5 6" id="KW-0472">Membrane</keyword>
<evidence type="ECO:0000256" key="6">
    <source>
        <dbReference type="SAM" id="Phobius"/>
    </source>
</evidence>
<dbReference type="AlphaFoldDB" id="A0A2K2FJX8"/>
<dbReference type="Pfam" id="PF01943">
    <property type="entry name" value="Polysacc_synt"/>
    <property type="match status" value="1"/>
</dbReference>
<feature type="transmembrane region" description="Helical" evidence="6">
    <location>
        <begin position="7"/>
        <end position="30"/>
    </location>
</feature>
<gene>
    <name evidence="7" type="primary">spoVB</name>
    <name evidence="7" type="ORF">CDQ84_09515</name>
</gene>
<dbReference type="RefSeq" id="WP_103081505.1">
    <property type="nucleotide sequence ID" value="NZ_CP021850.1"/>
</dbReference>
<evidence type="ECO:0000256" key="3">
    <source>
        <dbReference type="ARBA" id="ARBA00022692"/>
    </source>
</evidence>
<evidence type="ECO:0000313" key="8">
    <source>
        <dbReference type="Proteomes" id="UP000236151"/>
    </source>
</evidence>
<dbReference type="CDD" id="cd13124">
    <property type="entry name" value="MATE_SpoVB_like"/>
    <property type="match status" value="1"/>
</dbReference>
<dbReference type="GO" id="GO:0005886">
    <property type="term" value="C:plasma membrane"/>
    <property type="evidence" value="ECO:0007669"/>
    <property type="project" value="UniProtKB-SubCell"/>
</dbReference>
<dbReference type="Proteomes" id="UP000236151">
    <property type="component" value="Unassembled WGS sequence"/>
</dbReference>
<dbReference type="PANTHER" id="PTHR30250">
    <property type="entry name" value="PST FAMILY PREDICTED COLANIC ACID TRANSPORTER"/>
    <property type="match status" value="1"/>
</dbReference>
<reference evidence="7 8" key="1">
    <citation type="submission" date="2017-06" db="EMBL/GenBank/DDBJ databases">
        <title>Investigating the central metabolism of Clostridium thermosuccinogenes.</title>
        <authorList>
            <person name="Koendjbiharie J.G."/>
            <person name="van Kranenburg R."/>
        </authorList>
    </citation>
    <scope>NUCLEOTIDE SEQUENCE [LARGE SCALE GENOMIC DNA]</scope>
    <source>
        <strain evidence="7 8">DSM 5806</strain>
    </source>
</reference>
<dbReference type="NCBIfam" id="TIGR02900">
    <property type="entry name" value="spore_V_B"/>
    <property type="match status" value="1"/>
</dbReference>
<dbReference type="InterPro" id="IPR024923">
    <property type="entry name" value="PG_synth_SpoVB"/>
</dbReference>
<dbReference type="InterPro" id="IPR002797">
    <property type="entry name" value="Polysacc_synth"/>
</dbReference>
<evidence type="ECO:0000256" key="1">
    <source>
        <dbReference type="ARBA" id="ARBA00004651"/>
    </source>
</evidence>